<dbReference type="EMBL" id="JBHRSM010000024">
    <property type="protein sequence ID" value="MFC3087214.1"/>
    <property type="molecule type" value="Genomic_DNA"/>
</dbReference>
<dbReference type="Proteomes" id="UP001595445">
    <property type="component" value="Unassembled WGS sequence"/>
</dbReference>
<reference evidence="3" key="1">
    <citation type="journal article" date="2019" name="Int. J. Syst. Evol. Microbiol.">
        <title>The Global Catalogue of Microorganisms (GCM) 10K type strain sequencing project: providing services to taxonomists for standard genome sequencing and annotation.</title>
        <authorList>
            <consortium name="The Broad Institute Genomics Platform"/>
            <consortium name="The Broad Institute Genome Sequencing Center for Infectious Disease"/>
            <person name="Wu L."/>
            <person name="Ma J."/>
        </authorList>
    </citation>
    <scope>NUCLEOTIDE SEQUENCE [LARGE SCALE GENOMIC DNA]</scope>
    <source>
        <strain evidence="3">KCTC 62102</strain>
    </source>
</reference>
<evidence type="ECO:0008006" key="4">
    <source>
        <dbReference type="Google" id="ProtNLM"/>
    </source>
</evidence>
<protein>
    <recommendedName>
        <fullName evidence="4">Apolipoprotein acyltransferase</fullName>
    </recommendedName>
</protein>
<evidence type="ECO:0000313" key="3">
    <source>
        <dbReference type="Proteomes" id="UP001595445"/>
    </source>
</evidence>
<gene>
    <name evidence="2" type="ORF">ACFOD6_14265</name>
</gene>
<feature type="transmembrane region" description="Helical" evidence="1">
    <location>
        <begin position="30"/>
        <end position="50"/>
    </location>
</feature>
<proteinExistence type="predicted"/>
<comment type="caution">
    <text evidence="2">The sequence shown here is derived from an EMBL/GenBank/DDBJ whole genome shotgun (WGS) entry which is preliminary data.</text>
</comment>
<evidence type="ECO:0000256" key="1">
    <source>
        <dbReference type="SAM" id="Phobius"/>
    </source>
</evidence>
<dbReference type="RefSeq" id="WP_197642922.1">
    <property type="nucleotide sequence ID" value="NZ_JAEACP010000007.1"/>
</dbReference>
<keyword evidence="1" id="KW-1133">Transmembrane helix</keyword>
<sequence>MIVIAGVLLGIVYGGWTARRRGGKGADMAQWAAVHAMLFGVLGLFLTLILDRMLLN</sequence>
<keyword evidence="1" id="KW-0812">Transmembrane</keyword>
<keyword evidence="3" id="KW-1185">Reference proteome</keyword>
<name>A0ABV7DXJ1_9RHOB</name>
<evidence type="ECO:0000313" key="2">
    <source>
        <dbReference type="EMBL" id="MFC3087214.1"/>
    </source>
</evidence>
<keyword evidence="1" id="KW-0472">Membrane</keyword>
<accession>A0ABV7DXJ1</accession>
<organism evidence="2 3">
    <name type="scientific">Tabrizicola soli</name>
    <dbReference type="NCBI Taxonomy" id="2185115"/>
    <lineage>
        <taxon>Bacteria</taxon>
        <taxon>Pseudomonadati</taxon>
        <taxon>Pseudomonadota</taxon>
        <taxon>Alphaproteobacteria</taxon>
        <taxon>Rhodobacterales</taxon>
        <taxon>Paracoccaceae</taxon>
        <taxon>Tabrizicola</taxon>
    </lineage>
</organism>